<sequence length="98" mass="11301">MRWGVAAGRKTMVLAHLLHRPQQQRHWTEACDDYTLGQILIQLDLTSSPARMTKRVLRTVRIKPEKLDSFHKLEVELELVNYSFPDGSSPSLSRVESE</sequence>
<name>A0ACC0YCS0_9ROSI</name>
<gene>
    <name evidence="1" type="ORF">Pint_25408</name>
</gene>
<dbReference type="Proteomes" id="UP001163603">
    <property type="component" value="Chromosome 7"/>
</dbReference>
<dbReference type="EMBL" id="CM047742">
    <property type="protein sequence ID" value="KAJ0033937.1"/>
    <property type="molecule type" value="Genomic_DNA"/>
</dbReference>
<evidence type="ECO:0000313" key="2">
    <source>
        <dbReference type="Proteomes" id="UP001163603"/>
    </source>
</evidence>
<comment type="caution">
    <text evidence="1">The sequence shown here is derived from an EMBL/GenBank/DDBJ whole genome shotgun (WGS) entry which is preliminary data.</text>
</comment>
<organism evidence="1 2">
    <name type="scientific">Pistacia integerrima</name>
    <dbReference type="NCBI Taxonomy" id="434235"/>
    <lineage>
        <taxon>Eukaryota</taxon>
        <taxon>Viridiplantae</taxon>
        <taxon>Streptophyta</taxon>
        <taxon>Embryophyta</taxon>
        <taxon>Tracheophyta</taxon>
        <taxon>Spermatophyta</taxon>
        <taxon>Magnoliopsida</taxon>
        <taxon>eudicotyledons</taxon>
        <taxon>Gunneridae</taxon>
        <taxon>Pentapetalae</taxon>
        <taxon>rosids</taxon>
        <taxon>malvids</taxon>
        <taxon>Sapindales</taxon>
        <taxon>Anacardiaceae</taxon>
        <taxon>Pistacia</taxon>
    </lineage>
</organism>
<proteinExistence type="predicted"/>
<evidence type="ECO:0000313" key="1">
    <source>
        <dbReference type="EMBL" id="KAJ0033937.1"/>
    </source>
</evidence>
<keyword evidence="2" id="KW-1185">Reference proteome</keyword>
<accession>A0ACC0YCS0</accession>
<reference evidence="2" key="1">
    <citation type="journal article" date="2023" name="G3 (Bethesda)">
        <title>Genome assembly and association tests identify interacting loci associated with vigor, precocity, and sex in interspecific pistachio rootstocks.</title>
        <authorList>
            <person name="Palmer W."/>
            <person name="Jacygrad E."/>
            <person name="Sagayaradj S."/>
            <person name="Cavanaugh K."/>
            <person name="Han R."/>
            <person name="Bertier L."/>
            <person name="Beede B."/>
            <person name="Kafkas S."/>
            <person name="Golino D."/>
            <person name="Preece J."/>
            <person name="Michelmore R."/>
        </authorList>
    </citation>
    <scope>NUCLEOTIDE SEQUENCE [LARGE SCALE GENOMIC DNA]</scope>
</reference>
<protein>
    <submittedName>
        <fullName evidence="1">Uncharacterized protein</fullName>
    </submittedName>
</protein>